<dbReference type="EMBL" id="JBHTJN010000009">
    <property type="protein sequence ID" value="MFD0966244.1"/>
    <property type="molecule type" value="Genomic_DNA"/>
</dbReference>
<gene>
    <name evidence="9" type="ORF">ACFQ02_05175</name>
</gene>
<comment type="subcellular location">
    <subcellularLocation>
        <location evidence="1">Cell inner membrane</location>
        <topology evidence="1">Peripheral membrane protein</topology>
    </subcellularLocation>
</comment>
<dbReference type="PANTHER" id="PTHR43166">
    <property type="entry name" value="AMINO ACID IMPORT ATP-BINDING PROTEIN"/>
    <property type="match status" value="1"/>
</dbReference>
<dbReference type="Proteomes" id="UP001596996">
    <property type="component" value="Unassembled WGS sequence"/>
</dbReference>
<keyword evidence="7" id="KW-0472">Membrane</keyword>
<dbReference type="PROSITE" id="PS00211">
    <property type="entry name" value="ABC_TRANSPORTER_1"/>
    <property type="match status" value="1"/>
</dbReference>
<dbReference type="Gene3D" id="3.40.50.300">
    <property type="entry name" value="P-loop containing nucleotide triphosphate hydrolases"/>
    <property type="match status" value="1"/>
</dbReference>
<dbReference type="GO" id="GO:0005524">
    <property type="term" value="F:ATP binding"/>
    <property type="evidence" value="ECO:0007669"/>
    <property type="project" value="UniProtKB-KW"/>
</dbReference>
<evidence type="ECO:0000313" key="9">
    <source>
        <dbReference type="EMBL" id="MFD0966244.1"/>
    </source>
</evidence>
<dbReference type="InterPro" id="IPR003593">
    <property type="entry name" value="AAA+_ATPase"/>
</dbReference>
<evidence type="ECO:0000256" key="7">
    <source>
        <dbReference type="ARBA" id="ARBA00023136"/>
    </source>
</evidence>
<dbReference type="PROSITE" id="PS50893">
    <property type="entry name" value="ABC_TRANSPORTER_2"/>
    <property type="match status" value="1"/>
</dbReference>
<sequence>MITVQNIRKSFNKTTVLHGVNLNIKKGNIVVILGPSGSGKTTFLRCLNALELPEQGSIDFDSENPLHIDFEKKLSNKDILTLRRKCGMVFQQYHLFPHKTIIENIMEGPIFVQNRNIDIVRLEALSLLKKIGLEDKATLYPYQLSGGQQQRVGIARALAIKPELMLFDEPTSALDPELVQDVLNTMKILANEGQTMVIVTHEIQFALDVADLVVVMDKGEIVEQGTPQNIFINPQHERTRSFLTRLKTN</sequence>
<dbReference type="InterPro" id="IPR030679">
    <property type="entry name" value="ABC_ATPase_HisP-typ"/>
</dbReference>
<protein>
    <submittedName>
        <fullName evidence="9">Amino acid ABC transporter ATP-binding protein</fullName>
    </submittedName>
</protein>
<name>A0ABW3I9X4_9PAST</name>
<evidence type="ECO:0000256" key="4">
    <source>
        <dbReference type="ARBA" id="ARBA00022475"/>
    </source>
</evidence>
<evidence type="ECO:0000256" key="6">
    <source>
        <dbReference type="ARBA" id="ARBA00022840"/>
    </source>
</evidence>
<evidence type="ECO:0000256" key="1">
    <source>
        <dbReference type="ARBA" id="ARBA00004417"/>
    </source>
</evidence>
<organism evidence="9 10">
    <name type="scientific">Seminibacterium arietis</name>
    <dbReference type="NCBI Taxonomy" id="1173502"/>
    <lineage>
        <taxon>Bacteria</taxon>
        <taxon>Pseudomonadati</taxon>
        <taxon>Pseudomonadota</taxon>
        <taxon>Gammaproteobacteria</taxon>
        <taxon>Pasteurellales</taxon>
        <taxon>Pasteurellaceae</taxon>
        <taxon>Seminibacterium</taxon>
    </lineage>
</organism>
<proteinExistence type="inferred from homology"/>
<dbReference type="Pfam" id="PF00005">
    <property type="entry name" value="ABC_tran"/>
    <property type="match status" value="1"/>
</dbReference>
<evidence type="ECO:0000313" key="10">
    <source>
        <dbReference type="Proteomes" id="UP001596996"/>
    </source>
</evidence>
<keyword evidence="3" id="KW-0813">Transport</keyword>
<dbReference type="InterPro" id="IPR027417">
    <property type="entry name" value="P-loop_NTPase"/>
</dbReference>
<dbReference type="SMART" id="SM00382">
    <property type="entry name" value="AAA"/>
    <property type="match status" value="1"/>
</dbReference>
<dbReference type="InterPro" id="IPR017871">
    <property type="entry name" value="ABC_transporter-like_CS"/>
</dbReference>
<dbReference type="RefSeq" id="WP_380820146.1">
    <property type="nucleotide sequence ID" value="NZ_JBHTJN010000009.1"/>
</dbReference>
<feature type="domain" description="ABC transporter" evidence="8">
    <location>
        <begin position="2"/>
        <end position="243"/>
    </location>
</feature>
<reference evidence="10" key="1">
    <citation type="journal article" date="2019" name="Int. J. Syst. Evol. Microbiol.">
        <title>The Global Catalogue of Microorganisms (GCM) 10K type strain sequencing project: providing services to taxonomists for standard genome sequencing and annotation.</title>
        <authorList>
            <consortium name="The Broad Institute Genomics Platform"/>
            <consortium name="The Broad Institute Genome Sequencing Center for Infectious Disease"/>
            <person name="Wu L."/>
            <person name="Ma J."/>
        </authorList>
    </citation>
    <scope>NUCLEOTIDE SEQUENCE [LARGE SCALE GENOMIC DNA]</scope>
    <source>
        <strain evidence="10">CCUG 61707</strain>
    </source>
</reference>
<dbReference type="PIRSF" id="PIRSF039085">
    <property type="entry name" value="ABC_ATPase_HisP"/>
    <property type="match status" value="1"/>
</dbReference>
<evidence type="ECO:0000259" key="8">
    <source>
        <dbReference type="PROSITE" id="PS50893"/>
    </source>
</evidence>
<comment type="similarity">
    <text evidence="2">Belongs to the ABC transporter superfamily.</text>
</comment>
<dbReference type="InterPro" id="IPR003439">
    <property type="entry name" value="ABC_transporter-like_ATP-bd"/>
</dbReference>
<evidence type="ECO:0000256" key="3">
    <source>
        <dbReference type="ARBA" id="ARBA00022448"/>
    </source>
</evidence>
<accession>A0ABW3I9X4</accession>
<keyword evidence="6 9" id="KW-0067">ATP-binding</keyword>
<dbReference type="CDD" id="cd03262">
    <property type="entry name" value="ABC_HisP_GlnQ"/>
    <property type="match status" value="1"/>
</dbReference>
<comment type="caution">
    <text evidence="9">The sequence shown here is derived from an EMBL/GenBank/DDBJ whole genome shotgun (WGS) entry which is preliminary data.</text>
</comment>
<keyword evidence="4" id="KW-1003">Cell membrane</keyword>
<dbReference type="InterPro" id="IPR050086">
    <property type="entry name" value="MetN_ABC_transporter-like"/>
</dbReference>
<dbReference type="PANTHER" id="PTHR43166:SF35">
    <property type="entry name" value="L-CYSTINE IMPORT ATP-BINDING PROTEIN TCYN"/>
    <property type="match status" value="1"/>
</dbReference>
<keyword evidence="5" id="KW-0547">Nucleotide-binding</keyword>
<evidence type="ECO:0000256" key="2">
    <source>
        <dbReference type="ARBA" id="ARBA00005417"/>
    </source>
</evidence>
<evidence type="ECO:0000256" key="5">
    <source>
        <dbReference type="ARBA" id="ARBA00022741"/>
    </source>
</evidence>
<dbReference type="SUPFAM" id="SSF52540">
    <property type="entry name" value="P-loop containing nucleoside triphosphate hydrolases"/>
    <property type="match status" value="1"/>
</dbReference>
<keyword evidence="10" id="KW-1185">Reference proteome</keyword>